<dbReference type="EMBL" id="CAMGYJ010000005">
    <property type="protein sequence ID" value="CAI0418151.1"/>
    <property type="molecule type" value="Genomic_DNA"/>
</dbReference>
<name>A0AAV0KB94_9ROSI</name>
<dbReference type="InterPro" id="IPR036273">
    <property type="entry name" value="CRAL/TRIO_N_dom_sf"/>
</dbReference>
<dbReference type="InterPro" id="IPR036865">
    <property type="entry name" value="CRAL-TRIO_dom_sf"/>
</dbReference>
<organism evidence="9 10">
    <name type="scientific">Linum tenue</name>
    <dbReference type="NCBI Taxonomy" id="586396"/>
    <lineage>
        <taxon>Eukaryota</taxon>
        <taxon>Viridiplantae</taxon>
        <taxon>Streptophyta</taxon>
        <taxon>Embryophyta</taxon>
        <taxon>Tracheophyta</taxon>
        <taxon>Spermatophyta</taxon>
        <taxon>Magnoliopsida</taxon>
        <taxon>eudicotyledons</taxon>
        <taxon>Gunneridae</taxon>
        <taxon>Pentapetalae</taxon>
        <taxon>rosids</taxon>
        <taxon>fabids</taxon>
        <taxon>Malpighiales</taxon>
        <taxon>Linaceae</taxon>
        <taxon>Linum</taxon>
    </lineage>
</organism>
<keyword evidence="4" id="KW-0333">Golgi apparatus</keyword>
<proteinExistence type="inferred from homology"/>
<evidence type="ECO:0000259" key="8">
    <source>
        <dbReference type="PROSITE" id="PS50191"/>
    </source>
</evidence>
<dbReference type="InterPro" id="IPR001251">
    <property type="entry name" value="CRAL-TRIO_dom"/>
</dbReference>
<evidence type="ECO:0000313" key="10">
    <source>
        <dbReference type="Proteomes" id="UP001154282"/>
    </source>
</evidence>
<dbReference type="PANTHER" id="PTHR45657:SF50">
    <property type="entry name" value="PHOSPHATIDYLINOSITOL_PHOSPHATIDYLCHOLINE TRANSFER PROTEIN SFH11"/>
    <property type="match status" value="1"/>
</dbReference>
<dbReference type="Pfam" id="PF03765">
    <property type="entry name" value="CRAL_TRIO_N"/>
    <property type="match status" value="1"/>
</dbReference>
<evidence type="ECO:0000256" key="2">
    <source>
        <dbReference type="ARBA" id="ARBA00004395"/>
    </source>
</evidence>
<sequence>MFRPKHQSREIVISKGGSGRAEDNQEISGWNNSKFPYLIKGKANKKKIIHPPIESHFLLPAMKSERRSSSPSISSMMSVLKRIGRNTSLKMTLEGAHDPNDEEVVNKFREVLFLEGHLLGKGNDYHTLLRFLRMRDFDIPKAKDMFVNYIKWREEYRVDAIAKEFKFEEVGEVKKCYPHGFHGVDRVGRPVYIERLGMVNMDALLEVTKMERLVKYHVCEQEKTMNLRYPACSIIAKTHIASTTSILDVKGVGMSSFSKPARYLFMEIQKIDSNYYPETLHRLYIVNAGSGFRMLWKVLKPFLDVRTLKKIQARSTCWEIATKVNFLKLLIQDSNLPSFLGGSCSCSGHGGCLFSDKGPWNNPEIQDLLQVLAVTEEGYDDADNTSLASEDGLATPGSGQIDQRRQEEVVKKLEKIQALEAALMEANTKLEALETALEDTKKVVKGLSQHIHQTLNFCID</sequence>
<dbReference type="Proteomes" id="UP001154282">
    <property type="component" value="Unassembled WGS sequence"/>
</dbReference>
<evidence type="ECO:0000256" key="4">
    <source>
        <dbReference type="ARBA" id="ARBA00023034"/>
    </source>
</evidence>
<dbReference type="SMART" id="SM01100">
    <property type="entry name" value="CRAL_TRIO_N"/>
    <property type="match status" value="1"/>
</dbReference>
<keyword evidence="6" id="KW-0175">Coiled coil</keyword>
<dbReference type="CDD" id="cd00170">
    <property type="entry name" value="SEC14"/>
    <property type="match status" value="1"/>
</dbReference>
<dbReference type="PRINTS" id="PR00180">
    <property type="entry name" value="CRETINALDHBP"/>
</dbReference>
<keyword evidence="3" id="KW-0813">Transport</keyword>
<feature type="region of interest" description="Disordered" evidence="7">
    <location>
        <begin position="1"/>
        <end position="27"/>
    </location>
</feature>
<keyword evidence="10" id="KW-1185">Reference proteome</keyword>
<feature type="domain" description="CRAL-TRIO" evidence="8">
    <location>
        <begin position="169"/>
        <end position="348"/>
    </location>
</feature>
<evidence type="ECO:0000256" key="1">
    <source>
        <dbReference type="ARBA" id="ARBA00004202"/>
    </source>
</evidence>
<dbReference type="Gene3D" id="1.10.8.20">
    <property type="entry name" value="N-terminal domain of phosphatidylinositol transfer protein sec14p"/>
    <property type="match status" value="1"/>
</dbReference>
<keyword evidence="3" id="KW-0653">Protein transport</keyword>
<dbReference type="PANTHER" id="PTHR45657">
    <property type="entry name" value="CRAL-TRIO DOMAIN-CONTAINING PROTEIN YKL091C-RELATED"/>
    <property type="match status" value="1"/>
</dbReference>
<feature type="coiled-coil region" evidence="6">
    <location>
        <begin position="409"/>
        <end position="450"/>
    </location>
</feature>
<dbReference type="Pfam" id="PF00650">
    <property type="entry name" value="CRAL_TRIO"/>
    <property type="match status" value="1"/>
</dbReference>
<dbReference type="InterPro" id="IPR011074">
    <property type="entry name" value="CRAL/TRIO_N_dom"/>
</dbReference>
<comment type="subcellular location">
    <subcellularLocation>
        <location evidence="1">Cell membrane</location>
        <topology evidence="1">Peripheral membrane protein</topology>
    </subcellularLocation>
    <subcellularLocation>
        <location evidence="2">Golgi apparatus membrane</location>
        <topology evidence="2">Peripheral membrane protein</topology>
    </subcellularLocation>
</comment>
<gene>
    <name evidence="9" type="ORF">LITE_LOCUS17565</name>
</gene>
<evidence type="ECO:0000313" key="9">
    <source>
        <dbReference type="EMBL" id="CAI0418151.1"/>
    </source>
</evidence>
<accession>A0AAV0KB94</accession>
<reference evidence="9" key="1">
    <citation type="submission" date="2022-08" db="EMBL/GenBank/DDBJ databases">
        <authorList>
            <person name="Gutierrez-Valencia J."/>
        </authorList>
    </citation>
    <scope>NUCLEOTIDE SEQUENCE</scope>
</reference>
<evidence type="ECO:0000256" key="7">
    <source>
        <dbReference type="SAM" id="MobiDB-lite"/>
    </source>
</evidence>
<dbReference type="SMART" id="SM00516">
    <property type="entry name" value="SEC14"/>
    <property type="match status" value="1"/>
</dbReference>
<dbReference type="PROSITE" id="PS50191">
    <property type="entry name" value="CRAL_TRIO"/>
    <property type="match status" value="1"/>
</dbReference>
<dbReference type="InterPro" id="IPR051026">
    <property type="entry name" value="PI/PC_transfer"/>
</dbReference>
<dbReference type="GO" id="GO:0015031">
    <property type="term" value="P:protein transport"/>
    <property type="evidence" value="ECO:0007669"/>
    <property type="project" value="UniProtKB-KW"/>
</dbReference>
<comment type="caution">
    <text evidence="9">The sequence shown here is derived from an EMBL/GenBank/DDBJ whole genome shotgun (WGS) entry which is preliminary data.</text>
</comment>
<dbReference type="Gene3D" id="3.40.525.10">
    <property type="entry name" value="CRAL-TRIO lipid binding domain"/>
    <property type="match status" value="1"/>
</dbReference>
<evidence type="ECO:0000256" key="6">
    <source>
        <dbReference type="SAM" id="Coils"/>
    </source>
</evidence>
<dbReference type="SUPFAM" id="SSF52087">
    <property type="entry name" value="CRAL/TRIO domain"/>
    <property type="match status" value="1"/>
</dbReference>
<dbReference type="GO" id="GO:0005886">
    <property type="term" value="C:plasma membrane"/>
    <property type="evidence" value="ECO:0007669"/>
    <property type="project" value="UniProtKB-SubCell"/>
</dbReference>
<dbReference type="AlphaFoldDB" id="A0AAV0KB94"/>
<evidence type="ECO:0000256" key="3">
    <source>
        <dbReference type="ARBA" id="ARBA00022927"/>
    </source>
</evidence>
<protein>
    <recommendedName>
        <fullName evidence="8">CRAL-TRIO domain-containing protein</fullName>
    </recommendedName>
</protein>
<evidence type="ECO:0000256" key="5">
    <source>
        <dbReference type="ARBA" id="ARBA00038020"/>
    </source>
</evidence>
<dbReference type="GO" id="GO:0000139">
    <property type="term" value="C:Golgi membrane"/>
    <property type="evidence" value="ECO:0007669"/>
    <property type="project" value="UniProtKB-SubCell"/>
</dbReference>
<dbReference type="SUPFAM" id="SSF46938">
    <property type="entry name" value="CRAL/TRIO N-terminal domain"/>
    <property type="match status" value="1"/>
</dbReference>
<comment type="similarity">
    <text evidence="5">Belongs to the SFH family.</text>
</comment>